<feature type="transmembrane region" description="Helical" evidence="2">
    <location>
        <begin position="177"/>
        <end position="198"/>
    </location>
</feature>
<feature type="transmembrane region" description="Helical" evidence="2">
    <location>
        <begin position="333"/>
        <end position="356"/>
    </location>
</feature>
<evidence type="ECO:0000313" key="4">
    <source>
        <dbReference type="Proteomes" id="UP001371305"/>
    </source>
</evidence>
<dbReference type="Gene3D" id="3.40.50.150">
    <property type="entry name" value="Vaccinia Virus protein VP39"/>
    <property type="match status" value="1"/>
</dbReference>
<dbReference type="InterPro" id="IPR029063">
    <property type="entry name" value="SAM-dependent_MTases_sf"/>
</dbReference>
<evidence type="ECO:0000313" key="3">
    <source>
        <dbReference type="EMBL" id="MEK7953987.1"/>
    </source>
</evidence>
<comment type="caution">
    <text evidence="3">The sequence shown here is derived from an EMBL/GenBank/DDBJ whole genome shotgun (WGS) entry which is preliminary data.</text>
</comment>
<keyword evidence="4" id="KW-1185">Reference proteome</keyword>
<feature type="transmembrane region" description="Helical" evidence="2">
    <location>
        <begin position="423"/>
        <end position="446"/>
    </location>
</feature>
<gene>
    <name evidence="3" type="ORF">WKV53_25955</name>
</gene>
<dbReference type="CDD" id="cd02440">
    <property type="entry name" value="AdoMet_MTases"/>
    <property type="match status" value="1"/>
</dbReference>
<feature type="transmembrane region" description="Helical" evidence="2">
    <location>
        <begin position="391"/>
        <end position="417"/>
    </location>
</feature>
<organism evidence="3 4">
    <name type="scientific">Luteolibacter soli</name>
    <dbReference type="NCBI Taxonomy" id="3135280"/>
    <lineage>
        <taxon>Bacteria</taxon>
        <taxon>Pseudomonadati</taxon>
        <taxon>Verrucomicrobiota</taxon>
        <taxon>Verrucomicrobiia</taxon>
        <taxon>Verrucomicrobiales</taxon>
        <taxon>Verrucomicrobiaceae</taxon>
        <taxon>Luteolibacter</taxon>
    </lineage>
</organism>
<feature type="transmembrane region" description="Helical" evidence="2">
    <location>
        <begin position="244"/>
        <end position="265"/>
    </location>
</feature>
<accession>A0ABU9B3Z9</accession>
<name>A0ABU9B3Z9_9BACT</name>
<feature type="transmembrane region" description="Helical" evidence="2">
    <location>
        <begin position="300"/>
        <end position="321"/>
    </location>
</feature>
<feature type="transmembrane region" description="Helical" evidence="2">
    <location>
        <begin position="218"/>
        <end position="238"/>
    </location>
</feature>
<feature type="transmembrane region" description="Helical" evidence="2">
    <location>
        <begin position="44"/>
        <end position="62"/>
    </location>
</feature>
<keyword evidence="1" id="KW-0620">Polyamine biosynthesis</keyword>
<keyword evidence="2" id="KW-1133">Transmembrane helix</keyword>
<dbReference type="PANTHER" id="PTHR43317:SF1">
    <property type="entry name" value="THERMOSPERMINE SYNTHASE ACAULIS5"/>
    <property type="match status" value="1"/>
</dbReference>
<dbReference type="Proteomes" id="UP001371305">
    <property type="component" value="Unassembled WGS sequence"/>
</dbReference>
<evidence type="ECO:0000256" key="2">
    <source>
        <dbReference type="SAM" id="Phobius"/>
    </source>
</evidence>
<dbReference type="SUPFAM" id="SSF53335">
    <property type="entry name" value="S-adenosyl-L-methionine-dependent methyltransferases"/>
    <property type="match status" value="1"/>
</dbReference>
<feature type="transmembrane region" description="Helical" evidence="2">
    <location>
        <begin position="362"/>
        <end position="379"/>
    </location>
</feature>
<feature type="transmembrane region" description="Helical" evidence="2">
    <location>
        <begin position="277"/>
        <end position="294"/>
    </location>
</feature>
<protein>
    <submittedName>
        <fullName evidence="3">Fused MFS/spermidine synthase</fullName>
    </submittedName>
</protein>
<keyword evidence="2" id="KW-0472">Membrane</keyword>
<evidence type="ECO:0000256" key="1">
    <source>
        <dbReference type="ARBA" id="ARBA00023115"/>
    </source>
</evidence>
<dbReference type="PANTHER" id="PTHR43317">
    <property type="entry name" value="THERMOSPERMINE SYNTHASE ACAULIS5"/>
    <property type="match status" value="1"/>
</dbReference>
<feature type="transmembrane region" description="Helical" evidence="2">
    <location>
        <begin position="145"/>
        <end position="165"/>
    </location>
</feature>
<feature type="transmembrane region" description="Helical" evidence="2">
    <location>
        <begin position="103"/>
        <end position="124"/>
    </location>
</feature>
<keyword evidence="2" id="KW-0812">Transmembrane</keyword>
<proteinExistence type="predicted"/>
<dbReference type="EMBL" id="JBBUKT010000015">
    <property type="protein sequence ID" value="MEK7953987.1"/>
    <property type="molecule type" value="Genomic_DNA"/>
</dbReference>
<feature type="transmembrane region" description="Helical" evidence="2">
    <location>
        <begin position="74"/>
        <end position="91"/>
    </location>
</feature>
<reference evidence="3 4" key="1">
    <citation type="submission" date="2024-04" db="EMBL/GenBank/DDBJ databases">
        <title>Luteolibacter sp. isolated from soil.</title>
        <authorList>
            <person name="An J."/>
        </authorList>
    </citation>
    <scope>NUCLEOTIDE SEQUENCE [LARGE SCALE GENOMIC DNA]</scope>
    <source>
        <strain evidence="3 4">Y139</strain>
    </source>
</reference>
<dbReference type="NCBIfam" id="NF037959">
    <property type="entry name" value="MFS_SpdSyn"/>
    <property type="match status" value="1"/>
</dbReference>
<sequence>MLRRGAPLFTLTLFLGAALLFLIQLVFARMVLPLLGGAPAVWNTAMVFYQAVLLAGYGYAHWLTTKAGRKWQPGIHALVLLAGFACLPFAVPGNGGPPGDSSPIPWLIGVLTMGVGLPFFAVSATSSLLQHWFSKTADPDARDPYFLYAASNAGSLAGLLGYPLLVEPNVTLRGQAWGWMIGYAVLAVGVLACGWRSAQTTSSEVEAPRGRITGKRRLRWVLCALVPSSLMLSVTTYLSSEIAAVPLLWVLPLALYLATFMIVFAQRPLIPHEASKRLLPLLLVGVVMVIATVVTTPMSLLAALHLAGFFVAALVCHGELAKDRPGAESLTEFYFWMSFGGVLGGAFNALVAPAIFDRVIEYPLMVVAAALIGISSGKAGRHLAWAVVPVVLALVLVKPLGPMFAFGVASLTCFLLSRNGIRFALGLAGVLLVAGFTGEGGSRVLLTERSFFGIHRVEDDGRFHSLFHGKTIHGVQDMSRPKVPLSYYHPEGSLGRIFGAGVTGPVGAVGLGAGALAAYGRPGQAIDFYEIDPVVARIASDPRYFSYLSGSRAKVSIILGDARLMLAKAPDARYELLVLDAYGSDSVPVHLLTREALQLYLRKLAPGGRIAFHVSNLHLNLRPVVANLAHDAGLVCLAEDDEDVTDEEMKAGKFPSRWMIVARRLEDFGSLPDHGNWEVLGSDPKSPLWTDDHSSILPLLDFRLR</sequence>
<dbReference type="RefSeq" id="WP_341407856.1">
    <property type="nucleotide sequence ID" value="NZ_JBBUKT010000015.1"/>
</dbReference>